<gene>
    <name evidence="2" type="ORF">WR164_06920</name>
</gene>
<dbReference type="Pfam" id="PF07314">
    <property type="entry name" value="Lit"/>
    <property type="match status" value="1"/>
</dbReference>
<dbReference type="Proteomes" id="UP001144204">
    <property type="component" value="Unassembled WGS sequence"/>
</dbReference>
<dbReference type="NCBIfam" id="TIGR01906">
    <property type="entry name" value="integ_TIGR01906"/>
    <property type="match status" value="1"/>
</dbReference>
<dbReference type="EMBL" id="BRPL01000002">
    <property type="protein sequence ID" value="GLB46713.1"/>
    <property type="molecule type" value="Genomic_DNA"/>
</dbReference>
<reference evidence="2" key="1">
    <citation type="submission" date="2022-07" db="EMBL/GenBank/DDBJ databases">
        <authorList>
            <person name="Kouya T."/>
            <person name="Ishiyama Y."/>
        </authorList>
    </citation>
    <scope>NUCLEOTIDE SEQUENCE</scope>
    <source>
        <strain evidence="2">WR16-4</strain>
    </source>
</reference>
<keyword evidence="1" id="KW-0472">Membrane</keyword>
<accession>A0A9W6B130</accession>
<keyword evidence="1" id="KW-1133">Transmembrane helix</keyword>
<organism evidence="2 3">
    <name type="scientific">Philodulcilactobacillus myokoensis</name>
    <dbReference type="NCBI Taxonomy" id="2929573"/>
    <lineage>
        <taxon>Bacteria</taxon>
        <taxon>Bacillati</taxon>
        <taxon>Bacillota</taxon>
        <taxon>Bacilli</taxon>
        <taxon>Lactobacillales</taxon>
        <taxon>Lactobacillaceae</taxon>
        <taxon>Philodulcilactobacillus</taxon>
    </lineage>
</organism>
<feature type="transmembrane region" description="Helical" evidence="1">
    <location>
        <begin position="94"/>
        <end position="113"/>
    </location>
</feature>
<name>A0A9W6B130_9LACO</name>
<keyword evidence="1" id="KW-0812">Transmembrane</keyword>
<evidence type="ECO:0000313" key="2">
    <source>
        <dbReference type="EMBL" id="GLB46713.1"/>
    </source>
</evidence>
<comment type="caution">
    <text evidence="2">The sequence shown here is derived from an EMBL/GenBank/DDBJ whole genome shotgun (WGS) entry which is preliminary data.</text>
</comment>
<feature type="transmembrane region" description="Helical" evidence="1">
    <location>
        <begin position="7"/>
        <end position="27"/>
    </location>
</feature>
<evidence type="ECO:0000256" key="1">
    <source>
        <dbReference type="SAM" id="Phobius"/>
    </source>
</evidence>
<dbReference type="InterPro" id="IPR010178">
    <property type="entry name" value="Lit"/>
</dbReference>
<reference evidence="2" key="2">
    <citation type="journal article" date="2023" name="PLoS ONE">
        <title>Philodulcilactobacillus myokoensis gen. nov., sp. nov., a fructophilic, acidophilic, and agar-phobic lactic acid bacterium isolated from fermented vegetable extracts.</title>
        <authorList>
            <person name="Kouya T."/>
            <person name="Ishiyama Y."/>
            <person name="Ohashi S."/>
            <person name="Kumakubo R."/>
            <person name="Yamazaki T."/>
            <person name="Otaki T."/>
        </authorList>
    </citation>
    <scope>NUCLEOTIDE SEQUENCE</scope>
    <source>
        <strain evidence="2">WR16-4</strain>
    </source>
</reference>
<evidence type="ECO:0000313" key="3">
    <source>
        <dbReference type="Proteomes" id="UP001144204"/>
    </source>
</evidence>
<keyword evidence="3" id="KW-1185">Reference proteome</keyword>
<feature type="transmembrane region" description="Helical" evidence="1">
    <location>
        <begin position="181"/>
        <end position="201"/>
    </location>
</feature>
<protein>
    <submittedName>
        <fullName evidence="2">Membrane protein</fullName>
    </submittedName>
</protein>
<dbReference type="AlphaFoldDB" id="A0A9W6B130"/>
<sequence length="211" mass="25377">MDHSFRFNIMFLTMIINIITFSIFLTVNSPWLYYLNICYLHVGNNLGLNHFQLMHVYFQMIGFIQIPWEHHFNLIYLKSSMKAIQHFKDVKRLILFNHGLMLITFPFSIHFYIQLMKRKMTWLLISPCQKLLSFIFILLLLFGLDFNDLFIAFHRLMFRNLDWVFNSKADPIINALPNSLFFQYFMMFFGILLLILVLIVFNAKHDLRSIS</sequence>
<proteinExistence type="predicted"/>
<dbReference type="RefSeq" id="WP_286136174.1">
    <property type="nucleotide sequence ID" value="NZ_BRPL01000002.1"/>
</dbReference>